<protein>
    <submittedName>
        <fullName evidence="1">Uncharacterized protein</fullName>
    </submittedName>
</protein>
<accession>A0ABQ9H297</accession>
<feature type="non-terminal residue" evidence="1">
    <location>
        <position position="423"/>
    </location>
</feature>
<dbReference type="Proteomes" id="UP001159363">
    <property type="component" value="Chromosome 6"/>
</dbReference>
<reference evidence="1 2" key="1">
    <citation type="submission" date="2023-02" db="EMBL/GenBank/DDBJ databases">
        <title>LHISI_Scaffold_Assembly.</title>
        <authorList>
            <person name="Stuart O.P."/>
            <person name="Cleave R."/>
            <person name="Magrath M.J.L."/>
            <person name="Mikheyev A.S."/>
        </authorList>
    </citation>
    <scope>NUCLEOTIDE SEQUENCE [LARGE SCALE GENOMIC DNA]</scope>
    <source>
        <strain evidence="1">Daus_M_001</strain>
        <tissue evidence="1">Leg muscle</tissue>
    </source>
</reference>
<evidence type="ECO:0000313" key="1">
    <source>
        <dbReference type="EMBL" id="KAJ8878303.1"/>
    </source>
</evidence>
<gene>
    <name evidence="1" type="ORF">PR048_018880</name>
</gene>
<evidence type="ECO:0000313" key="2">
    <source>
        <dbReference type="Proteomes" id="UP001159363"/>
    </source>
</evidence>
<proteinExistence type="predicted"/>
<organism evidence="1 2">
    <name type="scientific">Dryococelus australis</name>
    <dbReference type="NCBI Taxonomy" id="614101"/>
    <lineage>
        <taxon>Eukaryota</taxon>
        <taxon>Metazoa</taxon>
        <taxon>Ecdysozoa</taxon>
        <taxon>Arthropoda</taxon>
        <taxon>Hexapoda</taxon>
        <taxon>Insecta</taxon>
        <taxon>Pterygota</taxon>
        <taxon>Neoptera</taxon>
        <taxon>Polyneoptera</taxon>
        <taxon>Phasmatodea</taxon>
        <taxon>Verophasmatodea</taxon>
        <taxon>Anareolatae</taxon>
        <taxon>Phasmatidae</taxon>
        <taxon>Eurycanthinae</taxon>
        <taxon>Dryococelus</taxon>
    </lineage>
</organism>
<sequence>MNQEKGATTFLLGSLLQMRLQLQMSGRPSWPVVAAATRGDNIPGFESQIFYVYFNTNSRLHHRGSKLDLRSDLRPTQKNVAPFEFTAGLEIECWCNRALWTKPECSSGNATFNITSSLKKKKLLRIQKWPKWSSGQTTRFRLRFSLAGIVPDDAAGRRVFSGLFRIPSLCIPALLRFHIISFSWVLKTSLLKSCANPNSPLLVGRAFCDVTHISHSKSSKVFACYPRLTRLGRGGREASSLYHFSSSEVGSQIMPSEFGEGTRERESEWGIGKPQRVLLNSRNIVIPCWRVDGVLNGNVYGVDDAGANYSRAVGTGISSGFGRAVSGEPSLPPHSLLTSPRDCSENVITQFRWLEWSARLDYSPAPPGFSHVGIVPDDVAGRRVCSRVSVYPILSFRFYSIITLSGSQYLDAKRNSNLFTITI</sequence>
<name>A0ABQ9H297_9NEOP</name>
<comment type="caution">
    <text evidence="1">The sequence shown here is derived from an EMBL/GenBank/DDBJ whole genome shotgun (WGS) entry which is preliminary data.</text>
</comment>
<dbReference type="EMBL" id="JARBHB010000007">
    <property type="protein sequence ID" value="KAJ8878303.1"/>
    <property type="molecule type" value="Genomic_DNA"/>
</dbReference>
<keyword evidence="2" id="KW-1185">Reference proteome</keyword>